<comment type="caution">
    <text evidence="2">The sequence shown here is derived from an EMBL/GenBank/DDBJ whole genome shotgun (WGS) entry which is preliminary data.</text>
</comment>
<keyword evidence="1" id="KW-1133">Transmembrane helix</keyword>
<evidence type="ECO:0000256" key="1">
    <source>
        <dbReference type="SAM" id="Phobius"/>
    </source>
</evidence>
<evidence type="ECO:0000313" key="3">
    <source>
        <dbReference type="Proteomes" id="UP001589703"/>
    </source>
</evidence>
<keyword evidence="1" id="KW-0812">Transmembrane</keyword>
<reference evidence="2 3" key="1">
    <citation type="submission" date="2024-09" db="EMBL/GenBank/DDBJ databases">
        <authorList>
            <person name="Sun Q."/>
            <person name="Mori K."/>
        </authorList>
    </citation>
    <scope>NUCLEOTIDE SEQUENCE [LARGE SCALE GENOMIC DNA]</scope>
    <source>
        <strain evidence="2 3">JCM 10918</strain>
    </source>
</reference>
<keyword evidence="3" id="KW-1185">Reference proteome</keyword>
<feature type="transmembrane region" description="Helical" evidence="1">
    <location>
        <begin position="12"/>
        <end position="31"/>
    </location>
</feature>
<gene>
    <name evidence="2" type="ORF">ACFFRO_30650</name>
</gene>
<evidence type="ECO:0000313" key="2">
    <source>
        <dbReference type="EMBL" id="MFB9739415.1"/>
    </source>
</evidence>
<feature type="transmembrane region" description="Helical" evidence="1">
    <location>
        <begin position="37"/>
        <end position="55"/>
    </location>
</feature>
<sequence length="68" mass="6862">MEHSSRSTFLGNSLNWLLPVAYAAVVVLVGAFGSGEATGIVAAVGGVLLGCYYAFGRRAAKGARSGDA</sequence>
<keyword evidence="1" id="KW-0472">Membrane</keyword>
<proteinExistence type="predicted"/>
<accession>A0ABV5VNJ7</accession>
<protein>
    <submittedName>
        <fullName evidence="2">Uncharacterized protein</fullName>
    </submittedName>
</protein>
<name>A0ABV5VNJ7_9ACTN</name>
<dbReference type="Proteomes" id="UP001589703">
    <property type="component" value="Unassembled WGS sequence"/>
</dbReference>
<organism evidence="2 3">
    <name type="scientific">Streptomyces thermocoprophilus</name>
    <dbReference type="NCBI Taxonomy" id="78356"/>
    <lineage>
        <taxon>Bacteria</taxon>
        <taxon>Bacillati</taxon>
        <taxon>Actinomycetota</taxon>
        <taxon>Actinomycetes</taxon>
        <taxon>Kitasatosporales</taxon>
        <taxon>Streptomycetaceae</taxon>
        <taxon>Streptomyces</taxon>
    </lineage>
</organism>
<dbReference type="RefSeq" id="WP_247472756.1">
    <property type="nucleotide sequence ID" value="NZ_JBHMAR010000110.1"/>
</dbReference>
<dbReference type="EMBL" id="JBHMAR010000110">
    <property type="protein sequence ID" value="MFB9739415.1"/>
    <property type="molecule type" value="Genomic_DNA"/>
</dbReference>